<dbReference type="AlphaFoldDB" id="A0A2G5SMF5"/>
<protein>
    <submittedName>
        <fullName evidence="1">Uncharacterized protein</fullName>
    </submittedName>
</protein>
<evidence type="ECO:0000313" key="2">
    <source>
        <dbReference type="Proteomes" id="UP000230233"/>
    </source>
</evidence>
<keyword evidence="2" id="KW-1185">Reference proteome</keyword>
<dbReference type="OrthoDB" id="5894001at2759"/>
<name>A0A2G5SMF5_9PELO</name>
<comment type="caution">
    <text evidence="1">The sequence shown here is derived from an EMBL/GenBank/DDBJ whole genome shotgun (WGS) entry which is preliminary data.</text>
</comment>
<accession>A0A2G5SMF5</accession>
<gene>
    <name evidence="1" type="primary">Cnig_chr_X.g22888</name>
    <name evidence="1" type="ORF">B9Z55_022888</name>
</gene>
<dbReference type="EMBL" id="PDUG01000006">
    <property type="protein sequence ID" value="PIC16208.1"/>
    <property type="molecule type" value="Genomic_DNA"/>
</dbReference>
<proteinExistence type="predicted"/>
<dbReference type="Proteomes" id="UP000230233">
    <property type="component" value="Chromosome X"/>
</dbReference>
<reference evidence="2" key="1">
    <citation type="submission" date="2017-10" db="EMBL/GenBank/DDBJ databases">
        <title>Rapid genome shrinkage in a self-fertile nematode reveals novel sperm competition proteins.</title>
        <authorList>
            <person name="Yin D."/>
            <person name="Schwarz E.M."/>
            <person name="Thomas C.G."/>
            <person name="Felde R.L."/>
            <person name="Korf I.F."/>
            <person name="Cutter A.D."/>
            <person name="Schartner C.M."/>
            <person name="Ralston E.J."/>
            <person name="Meyer B.J."/>
            <person name="Haag E.S."/>
        </authorList>
    </citation>
    <scope>NUCLEOTIDE SEQUENCE [LARGE SCALE GENOMIC DNA]</scope>
    <source>
        <strain evidence="2">JU1422</strain>
    </source>
</reference>
<sequence>MKEAMKRTLDESTGNSLMSKDEAELAKDLVESMKKLMGPSFKIGCVKEVEERPDTNKKLYDEDMVHHFGEHQKDNFFLDLADGCEFQEDDTPKTSHAWILDSLTFLEHCRKHNWEFGSRESARFASVAIIDKLEKVL</sequence>
<organism evidence="1 2">
    <name type="scientific">Caenorhabditis nigoni</name>
    <dbReference type="NCBI Taxonomy" id="1611254"/>
    <lineage>
        <taxon>Eukaryota</taxon>
        <taxon>Metazoa</taxon>
        <taxon>Ecdysozoa</taxon>
        <taxon>Nematoda</taxon>
        <taxon>Chromadorea</taxon>
        <taxon>Rhabditida</taxon>
        <taxon>Rhabditina</taxon>
        <taxon>Rhabditomorpha</taxon>
        <taxon>Rhabditoidea</taxon>
        <taxon>Rhabditidae</taxon>
        <taxon>Peloderinae</taxon>
        <taxon>Caenorhabditis</taxon>
    </lineage>
</organism>
<evidence type="ECO:0000313" key="1">
    <source>
        <dbReference type="EMBL" id="PIC16208.1"/>
    </source>
</evidence>